<evidence type="ECO:0000313" key="1">
    <source>
        <dbReference type="EMBL" id="MDY4338098.1"/>
    </source>
</evidence>
<dbReference type="Proteomes" id="UP001272345">
    <property type="component" value="Unassembled WGS sequence"/>
</dbReference>
<dbReference type="EMBL" id="JAXHDO010000009">
    <property type="protein sequence ID" value="MDY4338098.1"/>
    <property type="molecule type" value="Genomic_DNA"/>
</dbReference>
<comment type="caution">
    <text evidence="1">The sequence shown here is derived from an EMBL/GenBank/DDBJ whole genome shotgun (WGS) entry which is preliminary data.</text>
</comment>
<sequence length="130" mass="14527">MGGSSVKIDLKGVEKKMSPENFAKGKLAIANQMLLDMDPFVPKRKGILRASGHVRQDAVIYVAPYARLLYYGKKRKGFFSEKQRKFFFANKDKLLSQKPTPGTGPRWDKKAAALHSKKWAEVGAKAMGVK</sequence>
<reference evidence="1 2" key="1">
    <citation type="submission" date="2023-11" db="EMBL/GenBank/DDBJ databases">
        <title>Streptococcus wuxiensis sp. nov., Streptococcus jiangnanensis sp. nov., Streptococcus fermentans sp. nov., three novel members of the genus Streptococcus isolated from breast milk.</title>
        <authorList>
            <person name="Zhou Y."/>
            <person name="Yang B."/>
        </authorList>
    </citation>
    <scope>NUCLEOTIDE SEQUENCE [LARGE SCALE GENOMIC DNA]</scope>
    <source>
        <strain evidence="1 2">21WXBC0057M1</strain>
    </source>
</reference>
<gene>
    <name evidence="1" type="ORF">SPC83_08225</name>
</gene>
<dbReference type="RefSeq" id="WP_320694069.1">
    <property type="nucleotide sequence ID" value="NZ_JAXHDO010000009.1"/>
</dbReference>
<keyword evidence="2" id="KW-1185">Reference proteome</keyword>
<accession>A0ABU5FUI5</accession>
<protein>
    <submittedName>
        <fullName evidence="1">Minor capsid protein</fullName>
    </submittedName>
</protein>
<dbReference type="InterPro" id="IPR021080">
    <property type="entry name" value="Minor_capsid_protein"/>
</dbReference>
<name>A0ABU5FUI5_9STRE</name>
<organism evidence="1 2">
    <name type="scientific">Streptococcus wuxiensis</name>
    <dbReference type="NCBI Taxonomy" id="3095078"/>
    <lineage>
        <taxon>Bacteria</taxon>
        <taxon>Bacillati</taxon>
        <taxon>Bacillota</taxon>
        <taxon>Bacilli</taxon>
        <taxon>Lactobacillales</taxon>
        <taxon>Streptococcaceae</taxon>
        <taxon>Streptococcus</taxon>
    </lineage>
</organism>
<proteinExistence type="predicted"/>
<evidence type="ECO:0000313" key="2">
    <source>
        <dbReference type="Proteomes" id="UP001272345"/>
    </source>
</evidence>
<dbReference type="Pfam" id="PF11114">
    <property type="entry name" value="Minor_capsid_2"/>
    <property type="match status" value="1"/>
</dbReference>